<protein>
    <submittedName>
        <fullName evidence="2">Glycoside hydrolase family 16 protein</fullName>
    </submittedName>
</protein>
<dbReference type="OMA" id="DEASYGT"/>
<dbReference type="PANTHER" id="PTHR10963:SF24">
    <property type="entry name" value="GLYCOSIDASE C21B10.07-RELATED"/>
    <property type="match status" value="1"/>
</dbReference>
<accession>A0A0P9IW82</accession>
<dbReference type="GO" id="GO:0016787">
    <property type="term" value="F:hydrolase activity"/>
    <property type="evidence" value="ECO:0007669"/>
    <property type="project" value="UniProtKB-KW"/>
</dbReference>
<dbReference type="AlphaFoldDB" id="A0A0P9IW82"/>
<dbReference type="CDD" id="cd02181">
    <property type="entry name" value="GH16_fungal_Lam16A_glucanase"/>
    <property type="match status" value="1"/>
</dbReference>
<keyword evidence="1" id="KW-0732">Signal</keyword>
<dbReference type="EMBL" id="KQ474081">
    <property type="protein sequence ID" value="KPV74079.1"/>
    <property type="molecule type" value="Genomic_DNA"/>
</dbReference>
<name>A0A0P9IW82_RHOGW</name>
<dbReference type="GO" id="GO:0009251">
    <property type="term" value="P:glucan catabolic process"/>
    <property type="evidence" value="ECO:0007669"/>
    <property type="project" value="TreeGrafter"/>
</dbReference>
<dbReference type="InterPro" id="IPR050546">
    <property type="entry name" value="Glycosyl_Hydrlase_16"/>
</dbReference>
<evidence type="ECO:0000256" key="1">
    <source>
        <dbReference type="SAM" id="SignalP"/>
    </source>
</evidence>
<keyword evidence="3" id="KW-1185">Reference proteome</keyword>
<dbReference type="FunFam" id="2.60.120.200:FF:000179">
    <property type="entry name" value="Unplaced genomic scaffold supercont1.19, whole genome shotgun sequence"/>
    <property type="match status" value="1"/>
</dbReference>
<gene>
    <name evidence="2" type="ORF">RHOBADRAFT_37941</name>
</gene>
<feature type="chain" id="PRO_5006159744" evidence="1">
    <location>
        <begin position="37"/>
        <end position="404"/>
    </location>
</feature>
<sequence length="404" mass="42020">MPATPPSPRARASRLSCAASLAALVALASSTQQVHAAYSLTKDYSGSTFFDGWDFYGNYDNLTNGDIIYVKQSDSADLAYVSGSSVILKMDNVSEVPYNEKRRSVRIETQASYGIGSLWTFDFAHVPYGCSVWPAAWATTKTWPQGGEIDTFEGVNLVETNQMAMHTADGCSVSNGTSDNFSGTLTYGNCFAKANDNSGCTIRDTRPASYGAAFAAAGGGVWATQLAKDGVSIWFFPRSDVPSDLSSGSSTPSPDAWGTPAAYYPASSCATPDFFSPQNLVITMTACGDWAGNAAVMNSTGCPLTKDSCYLSYVLDNTNFDTAYFDINSIRVFYDPDRAADSAPATTATASSSLLSVSATPTSSPSGSSGSSSGDSAAGMLRVQGAATALVGAAVLGAAGLILV</sequence>
<dbReference type="SUPFAM" id="SSF49899">
    <property type="entry name" value="Concanavalin A-like lectins/glucanases"/>
    <property type="match status" value="1"/>
</dbReference>
<reference evidence="2 3" key="1">
    <citation type="journal article" date="2015" name="Front. Microbiol.">
        <title>Genome sequence of the plant growth promoting endophytic yeast Rhodotorula graminis WP1.</title>
        <authorList>
            <person name="Firrincieli A."/>
            <person name="Otillar R."/>
            <person name="Salamov A."/>
            <person name="Schmutz J."/>
            <person name="Khan Z."/>
            <person name="Redman R.S."/>
            <person name="Fleck N.D."/>
            <person name="Lindquist E."/>
            <person name="Grigoriev I.V."/>
            <person name="Doty S.L."/>
        </authorList>
    </citation>
    <scope>NUCLEOTIDE SEQUENCE [LARGE SCALE GENOMIC DNA]</scope>
    <source>
        <strain evidence="2 3">WP1</strain>
    </source>
</reference>
<dbReference type="STRING" id="578459.A0A0P9IW82"/>
<organism evidence="2 3">
    <name type="scientific">Rhodotorula graminis (strain WP1)</name>
    <dbReference type="NCBI Taxonomy" id="578459"/>
    <lineage>
        <taxon>Eukaryota</taxon>
        <taxon>Fungi</taxon>
        <taxon>Dikarya</taxon>
        <taxon>Basidiomycota</taxon>
        <taxon>Pucciniomycotina</taxon>
        <taxon>Microbotryomycetes</taxon>
        <taxon>Sporidiobolales</taxon>
        <taxon>Sporidiobolaceae</taxon>
        <taxon>Rhodotorula</taxon>
    </lineage>
</organism>
<dbReference type="Gene3D" id="2.60.120.200">
    <property type="match status" value="1"/>
</dbReference>
<dbReference type="RefSeq" id="XP_018270128.1">
    <property type="nucleotide sequence ID" value="XM_018413476.1"/>
</dbReference>
<dbReference type="InterPro" id="IPR013320">
    <property type="entry name" value="ConA-like_dom_sf"/>
</dbReference>
<feature type="signal peptide" evidence="1">
    <location>
        <begin position="1"/>
        <end position="36"/>
    </location>
</feature>
<evidence type="ECO:0000313" key="3">
    <source>
        <dbReference type="Proteomes" id="UP000053890"/>
    </source>
</evidence>
<dbReference type="Proteomes" id="UP000053890">
    <property type="component" value="Unassembled WGS sequence"/>
</dbReference>
<dbReference type="Pfam" id="PF26113">
    <property type="entry name" value="GH16_XgeA"/>
    <property type="match status" value="1"/>
</dbReference>
<dbReference type="GeneID" id="28973925"/>
<proteinExistence type="predicted"/>
<keyword evidence="2" id="KW-0378">Hydrolase</keyword>
<evidence type="ECO:0000313" key="2">
    <source>
        <dbReference type="EMBL" id="KPV74079.1"/>
    </source>
</evidence>
<dbReference type="OrthoDB" id="192832at2759"/>
<dbReference type="PANTHER" id="PTHR10963">
    <property type="entry name" value="GLYCOSYL HYDROLASE-RELATED"/>
    <property type="match status" value="1"/>
</dbReference>